<dbReference type="EMBL" id="JADBJN010000003">
    <property type="protein sequence ID" value="KAG5672606.1"/>
    <property type="molecule type" value="Genomic_DNA"/>
</dbReference>
<feature type="compositionally biased region" description="Basic and acidic residues" evidence="1">
    <location>
        <begin position="217"/>
        <end position="226"/>
    </location>
</feature>
<dbReference type="Proteomes" id="UP001107558">
    <property type="component" value="Chromosome 3"/>
</dbReference>
<organism evidence="2 3">
    <name type="scientific">Polypedilum vanderplanki</name>
    <name type="common">Sleeping chironomid midge</name>
    <dbReference type="NCBI Taxonomy" id="319348"/>
    <lineage>
        <taxon>Eukaryota</taxon>
        <taxon>Metazoa</taxon>
        <taxon>Ecdysozoa</taxon>
        <taxon>Arthropoda</taxon>
        <taxon>Hexapoda</taxon>
        <taxon>Insecta</taxon>
        <taxon>Pterygota</taxon>
        <taxon>Neoptera</taxon>
        <taxon>Endopterygota</taxon>
        <taxon>Diptera</taxon>
        <taxon>Nematocera</taxon>
        <taxon>Chironomoidea</taxon>
        <taxon>Chironomidae</taxon>
        <taxon>Chironominae</taxon>
        <taxon>Polypedilum</taxon>
        <taxon>Polypedilum</taxon>
    </lineage>
</organism>
<feature type="compositionally biased region" description="Acidic residues" evidence="1">
    <location>
        <begin position="65"/>
        <end position="75"/>
    </location>
</feature>
<dbReference type="AlphaFoldDB" id="A0A9J6BTH0"/>
<feature type="region of interest" description="Disordered" evidence="1">
    <location>
        <begin position="60"/>
        <end position="82"/>
    </location>
</feature>
<feature type="region of interest" description="Disordered" evidence="1">
    <location>
        <begin position="154"/>
        <end position="240"/>
    </location>
</feature>
<feature type="compositionally biased region" description="Low complexity" evidence="1">
    <location>
        <begin position="202"/>
        <end position="216"/>
    </location>
</feature>
<evidence type="ECO:0000313" key="3">
    <source>
        <dbReference type="Proteomes" id="UP001107558"/>
    </source>
</evidence>
<gene>
    <name evidence="2" type="ORF">PVAND_002721</name>
</gene>
<evidence type="ECO:0000256" key="1">
    <source>
        <dbReference type="SAM" id="MobiDB-lite"/>
    </source>
</evidence>
<proteinExistence type="predicted"/>
<dbReference type="InterPro" id="IPR008160">
    <property type="entry name" value="Collagen"/>
</dbReference>
<dbReference type="Pfam" id="PF01391">
    <property type="entry name" value="Collagen"/>
    <property type="match status" value="1"/>
</dbReference>
<keyword evidence="3" id="KW-1185">Reference proteome</keyword>
<name>A0A9J6BTH0_POLVA</name>
<comment type="caution">
    <text evidence="2">The sequence shown here is derived from an EMBL/GenBank/DDBJ whole genome shotgun (WGS) entry which is preliminary data.</text>
</comment>
<evidence type="ECO:0000313" key="2">
    <source>
        <dbReference type="EMBL" id="KAG5672606.1"/>
    </source>
</evidence>
<dbReference type="OrthoDB" id="8626508at2759"/>
<feature type="compositionally biased region" description="Basic and acidic residues" evidence="1">
    <location>
        <begin position="168"/>
        <end position="189"/>
    </location>
</feature>
<protein>
    <recommendedName>
        <fullName evidence="4">Collagen triple helix repeat protein</fullName>
    </recommendedName>
</protein>
<sequence length="257" mass="28080">MLTFRITTQMPFYNNYNKNHNQRKQSVKNERKIVDNYHLNRRLKRDADNLLTKDNELLSNYENDGINDDDNYDDGNEQKDEPIIEAEFFDPKIRSELERRDVEVVKRTGKGPANGDEWVWLTNYCRIPYQAITGYCREAKNYCPPGAQGLPGVAGPRGEVGLPGLPGREGKPGPRGPKGENGLDGRDGINGEPGLDGIPGRAGADGLPGKDGLPGIDGKDGKDGRDGAQGPPGLPGAPGLKGIVITAKLSLKLNFFQ</sequence>
<accession>A0A9J6BTH0</accession>
<reference evidence="2" key="1">
    <citation type="submission" date="2021-03" db="EMBL/GenBank/DDBJ databases">
        <title>Chromosome level genome of the anhydrobiotic midge Polypedilum vanderplanki.</title>
        <authorList>
            <person name="Yoshida Y."/>
            <person name="Kikawada T."/>
            <person name="Gusev O."/>
        </authorList>
    </citation>
    <scope>NUCLEOTIDE SEQUENCE</scope>
    <source>
        <strain evidence="2">NIAS01</strain>
        <tissue evidence="2">Whole body or cell culture</tissue>
    </source>
</reference>
<dbReference type="PANTHER" id="PTHR24637">
    <property type="entry name" value="COLLAGEN"/>
    <property type="match status" value="1"/>
</dbReference>
<evidence type="ECO:0008006" key="4">
    <source>
        <dbReference type="Google" id="ProtNLM"/>
    </source>
</evidence>